<dbReference type="InterPro" id="IPR039261">
    <property type="entry name" value="FNR_nucleotide-bd"/>
</dbReference>
<reference evidence="3 4" key="1">
    <citation type="submission" date="2019-05" db="EMBL/GenBank/DDBJ databases">
        <title>Nesterenkonia sp. GY074 isolated from the Southern Atlantic Ocean.</title>
        <authorList>
            <person name="Zhang G."/>
        </authorList>
    </citation>
    <scope>NUCLEOTIDE SEQUENCE [LARGE SCALE GENOMIC DNA]</scope>
    <source>
        <strain evidence="3 4">GY074</strain>
    </source>
</reference>
<evidence type="ECO:0000259" key="2">
    <source>
        <dbReference type="PROSITE" id="PS51384"/>
    </source>
</evidence>
<sequence length="290" mass="32672">MSTQASPDQQPTAETKKPRKPKVQTLLEVVRTEQIAPHMVRVVLGGEQFDSIEFKNDTDQYIKLLFADPALGLQRPYDMEALREQLPKKQMPVRRTYTVRHIDWLNKQIWVDFVVHGDEGIAGPWAANAQPGDSISFFGPGSGYAPRPEADFHLIAGDESSIPAIAAALEGMEADARGVVVLEVRDATEEVPLTVPEGIELMWIHRGGDFTPETTRITDHLREIEIPDGDVQVFIHGEREQMKRIRKHLVKERGLERKGMSLSAYWAYGRIEDQFQAEKQTPAGKIDPDN</sequence>
<dbReference type="PANTHER" id="PTHR30157">
    <property type="entry name" value="FERRIC REDUCTASE, NADPH-DEPENDENT"/>
    <property type="match status" value="1"/>
</dbReference>
<organism evidence="3 4">
    <name type="scientific">Nesterenkonia salmonea</name>
    <dbReference type="NCBI Taxonomy" id="1804987"/>
    <lineage>
        <taxon>Bacteria</taxon>
        <taxon>Bacillati</taxon>
        <taxon>Actinomycetota</taxon>
        <taxon>Actinomycetes</taxon>
        <taxon>Micrococcales</taxon>
        <taxon>Micrococcaceae</taxon>
        <taxon>Nesterenkonia</taxon>
    </lineage>
</organism>
<feature type="region of interest" description="Disordered" evidence="1">
    <location>
        <begin position="1"/>
        <end position="22"/>
    </location>
</feature>
<dbReference type="SUPFAM" id="SSF63380">
    <property type="entry name" value="Riboflavin synthase domain-like"/>
    <property type="match status" value="1"/>
</dbReference>
<dbReference type="CDD" id="cd06193">
    <property type="entry name" value="siderophore_interacting"/>
    <property type="match status" value="1"/>
</dbReference>
<dbReference type="Pfam" id="PF08021">
    <property type="entry name" value="FAD_binding_9"/>
    <property type="match status" value="1"/>
</dbReference>
<protein>
    <submittedName>
        <fullName evidence="3">Siderophore-interacting protein</fullName>
    </submittedName>
</protein>
<proteinExistence type="predicted"/>
<dbReference type="Pfam" id="PF04954">
    <property type="entry name" value="SIP"/>
    <property type="match status" value="1"/>
</dbReference>
<dbReference type="EMBL" id="VAVZ01000003">
    <property type="protein sequence ID" value="TLQ00252.1"/>
    <property type="molecule type" value="Genomic_DNA"/>
</dbReference>
<name>A0A5R9BJD4_9MICC</name>
<comment type="caution">
    <text evidence="3">The sequence shown here is derived from an EMBL/GenBank/DDBJ whole genome shotgun (WGS) entry which is preliminary data.</text>
</comment>
<dbReference type="InterPro" id="IPR017938">
    <property type="entry name" value="Riboflavin_synthase-like_b-brl"/>
</dbReference>
<dbReference type="InterPro" id="IPR017927">
    <property type="entry name" value="FAD-bd_FR_type"/>
</dbReference>
<dbReference type="GO" id="GO:0016491">
    <property type="term" value="F:oxidoreductase activity"/>
    <property type="evidence" value="ECO:0007669"/>
    <property type="project" value="InterPro"/>
</dbReference>
<dbReference type="Proteomes" id="UP000310458">
    <property type="component" value="Unassembled WGS sequence"/>
</dbReference>
<feature type="compositionally biased region" description="Polar residues" evidence="1">
    <location>
        <begin position="1"/>
        <end position="13"/>
    </location>
</feature>
<dbReference type="PANTHER" id="PTHR30157:SF0">
    <property type="entry name" value="NADPH-DEPENDENT FERRIC-CHELATE REDUCTASE"/>
    <property type="match status" value="1"/>
</dbReference>
<dbReference type="InterPro" id="IPR007037">
    <property type="entry name" value="SIP_rossman_dom"/>
</dbReference>
<accession>A0A5R9BJD4</accession>
<keyword evidence="4" id="KW-1185">Reference proteome</keyword>
<evidence type="ECO:0000256" key="1">
    <source>
        <dbReference type="SAM" id="MobiDB-lite"/>
    </source>
</evidence>
<gene>
    <name evidence="3" type="ORF">FEF26_01410</name>
</gene>
<dbReference type="Gene3D" id="3.40.50.80">
    <property type="entry name" value="Nucleotide-binding domain of ferredoxin-NADP reductase (FNR) module"/>
    <property type="match status" value="1"/>
</dbReference>
<dbReference type="RefSeq" id="WP_138251753.1">
    <property type="nucleotide sequence ID" value="NZ_VAVZ01000003.1"/>
</dbReference>
<evidence type="ECO:0000313" key="3">
    <source>
        <dbReference type="EMBL" id="TLQ00252.1"/>
    </source>
</evidence>
<dbReference type="AlphaFoldDB" id="A0A5R9BJD4"/>
<dbReference type="InterPro" id="IPR013113">
    <property type="entry name" value="SIP_FAD-bd"/>
</dbReference>
<feature type="domain" description="FAD-binding FR-type" evidence="2">
    <location>
        <begin position="22"/>
        <end position="147"/>
    </location>
</feature>
<evidence type="ECO:0000313" key="4">
    <source>
        <dbReference type="Proteomes" id="UP000310458"/>
    </source>
</evidence>
<dbReference type="FunFam" id="2.40.30.10:FF:000131">
    <property type="entry name" value="NADPH-dependent ferric siderophore reductase"/>
    <property type="match status" value="1"/>
</dbReference>
<dbReference type="InterPro" id="IPR039374">
    <property type="entry name" value="SIP_fam"/>
</dbReference>
<dbReference type="OrthoDB" id="9814826at2"/>
<dbReference type="PROSITE" id="PS51384">
    <property type="entry name" value="FAD_FR"/>
    <property type="match status" value="1"/>
</dbReference>
<dbReference type="Gene3D" id="2.40.30.10">
    <property type="entry name" value="Translation factors"/>
    <property type="match status" value="1"/>
</dbReference>